<evidence type="ECO:0008006" key="3">
    <source>
        <dbReference type="Google" id="ProtNLM"/>
    </source>
</evidence>
<evidence type="ECO:0000313" key="1">
    <source>
        <dbReference type="EMBL" id="MFC7403984.1"/>
    </source>
</evidence>
<proteinExistence type="predicted"/>
<name>A0ABW2Q3B2_9MICO</name>
<comment type="caution">
    <text evidence="1">The sequence shown here is derived from an EMBL/GenBank/DDBJ whole genome shotgun (WGS) entry which is preliminary data.</text>
</comment>
<sequence length="182" mass="18396">MMTLAVLSTSSGAGSTTLAATAFAGLRGSPVGAPTLLGTDRGGLVERAGGDEVHAVNPRAAIWDAGVHTPNAAAEVLASGECHLVVVAPATDLGVADARAFVDAASALGDPRLMERVSLVLNQVYRRTSPRSTTVLLGLPLIRVPWAAALATPGPAPSPGSLPRKARTAVEGWMHHAATALS</sequence>
<dbReference type="RefSeq" id="WP_382390948.1">
    <property type="nucleotide sequence ID" value="NZ_JBHTCQ010000001.1"/>
</dbReference>
<protein>
    <recommendedName>
        <fullName evidence="3">ParA family protein</fullName>
    </recommendedName>
</protein>
<reference evidence="2" key="1">
    <citation type="journal article" date="2019" name="Int. J. Syst. Evol. Microbiol.">
        <title>The Global Catalogue of Microorganisms (GCM) 10K type strain sequencing project: providing services to taxonomists for standard genome sequencing and annotation.</title>
        <authorList>
            <consortium name="The Broad Institute Genomics Platform"/>
            <consortium name="The Broad Institute Genome Sequencing Center for Infectious Disease"/>
            <person name="Wu L."/>
            <person name="Ma J."/>
        </authorList>
    </citation>
    <scope>NUCLEOTIDE SEQUENCE [LARGE SCALE GENOMIC DNA]</scope>
    <source>
        <strain evidence="2">JCM 1490</strain>
    </source>
</reference>
<accession>A0ABW2Q3B2</accession>
<organism evidence="1 2">
    <name type="scientific">Georgenia alba</name>
    <dbReference type="NCBI Taxonomy" id="2233858"/>
    <lineage>
        <taxon>Bacteria</taxon>
        <taxon>Bacillati</taxon>
        <taxon>Actinomycetota</taxon>
        <taxon>Actinomycetes</taxon>
        <taxon>Micrococcales</taxon>
        <taxon>Bogoriellaceae</taxon>
        <taxon>Georgenia</taxon>
    </lineage>
</organism>
<keyword evidence="2" id="KW-1185">Reference proteome</keyword>
<dbReference type="EMBL" id="JBHTCQ010000001">
    <property type="protein sequence ID" value="MFC7403984.1"/>
    <property type="molecule type" value="Genomic_DNA"/>
</dbReference>
<gene>
    <name evidence="1" type="ORF">ACFQQL_02600</name>
</gene>
<evidence type="ECO:0000313" key="2">
    <source>
        <dbReference type="Proteomes" id="UP001596455"/>
    </source>
</evidence>
<dbReference type="Proteomes" id="UP001596455">
    <property type="component" value="Unassembled WGS sequence"/>
</dbReference>